<name>A0A078G566_BRANA</name>
<gene>
    <name evidence="1" type="primary">BnaC07g12230D</name>
    <name evidence="1" type="ORF">GSBRNA2T00012697001</name>
</gene>
<evidence type="ECO:0000313" key="2">
    <source>
        <dbReference type="Proteomes" id="UP000028999"/>
    </source>
</evidence>
<evidence type="ECO:0000313" key="1">
    <source>
        <dbReference type="EMBL" id="CDY20556.1"/>
    </source>
</evidence>
<dbReference type="PaxDb" id="3708-A0A078G566"/>
<reference evidence="1 2" key="1">
    <citation type="journal article" date="2014" name="Science">
        <title>Plant genetics. Early allopolyploid evolution in the post-Neolithic Brassica napus oilseed genome.</title>
        <authorList>
            <person name="Chalhoub B."/>
            <person name="Denoeud F."/>
            <person name="Liu S."/>
            <person name="Parkin I.A."/>
            <person name="Tang H."/>
            <person name="Wang X."/>
            <person name="Chiquet J."/>
            <person name="Belcram H."/>
            <person name="Tong C."/>
            <person name="Samans B."/>
            <person name="Correa M."/>
            <person name="Da Silva C."/>
            <person name="Just J."/>
            <person name="Falentin C."/>
            <person name="Koh C.S."/>
            <person name="Le Clainche I."/>
            <person name="Bernard M."/>
            <person name="Bento P."/>
            <person name="Noel B."/>
            <person name="Labadie K."/>
            <person name="Alberti A."/>
            <person name="Charles M."/>
            <person name="Arnaud D."/>
            <person name="Guo H."/>
            <person name="Daviaud C."/>
            <person name="Alamery S."/>
            <person name="Jabbari K."/>
            <person name="Zhao M."/>
            <person name="Edger P.P."/>
            <person name="Chelaifa H."/>
            <person name="Tack D."/>
            <person name="Lassalle G."/>
            <person name="Mestiri I."/>
            <person name="Schnel N."/>
            <person name="Le Paslier M.C."/>
            <person name="Fan G."/>
            <person name="Renault V."/>
            <person name="Bayer P.E."/>
            <person name="Golicz A.A."/>
            <person name="Manoli S."/>
            <person name="Lee T.H."/>
            <person name="Thi V.H."/>
            <person name="Chalabi S."/>
            <person name="Hu Q."/>
            <person name="Fan C."/>
            <person name="Tollenaere R."/>
            <person name="Lu Y."/>
            <person name="Battail C."/>
            <person name="Shen J."/>
            <person name="Sidebottom C.H."/>
            <person name="Wang X."/>
            <person name="Canaguier A."/>
            <person name="Chauveau A."/>
            <person name="Berard A."/>
            <person name="Deniot G."/>
            <person name="Guan M."/>
            <person name="Liu Z."/>
            <person name="Sun F."/>
            <person name="Lim Y.P."/>
            <person name="Lyons E."/>
            <person name="Town C.D."/>
            <person name="Bancroft I."/>
            <person name="Wang X."/>
            <person name="Meng J."/>
            <person name="Ma J."/>
            <person name="Pires J.C."/>
            <person name="King G.J."/>
            <person name="Brunel D."/>
            <person name="Delourme R."/>
            <person name="Renard M."/>
            <person name="Aury J.M."/>
            <person name="Adams K.L."/>
            <person name="Batley J."/>
            <person name="Snowdon R.J."/>
            <person name="Tost J."/>
            <person name="Edwards D."/>
            <person name="Zhou Y."/>
            <person name="Hua W."/>
            <person name="Sharpe A.G."/>
            <person name="Paterson A.H."/>
            <person name="Guan C."/>
            <person name="Wincker P."/>
        </authorList>
    </citation>
    <scope>NUCLEOTIDE SEQUENCE [LARGE SCALE GENOMIC DNA]</scope>
    <source>
        <strain evidence="2">cv. Darmor-bzh</strain>
    </source>
</reference>
<keyword evidence="2" id="KW-1185">Reference proteome</keyword>
<sequence length="36" mass="4017">MAKELAAKIKEAFVDDDFDVAANVKLEHFIGNFFAT</sequence>
<organism evidence="1 2">
    <name type="scientific">Brassica napus</name>
    <name type="common">Rape</name>
    <dbReference type="NCBI Taxonomy" id="3708"/>
    <lineage>
        <taxon>Eukaryota</taxon>
        <taxon>Viridiplantae</taxon>
        <taxon>Streptophyta</taxon>
        <taxon>Embryophyta</taxon>
        <taxon>Tracheophyta</taxon>
        <taxon>Spermatophyta</taxon>
        <taxon>Magnoliopsida</taxon>
        <taxon>eudicotyledons</taxon>
        <taxon>Gunneridae</taxon>
        <taxon>Pentapetalae</taxon>
        <taxon>rosids</taxon>
        <taxon>malvids</taxon>
        <taxon>Brassicales</taxon>
        <taxon>Brassicaceae</taxon>
        <taxon>Brassiceae</taxon>
        <taxon>Brassica</taxon>
    </lineage>
</organism>
<dbReference type="Proteomes" id="UP000028999">
    <property type="component" value="Unassembled WGS sequence"/>
</dbReference>
<protein>
    <submittedName>
        <fullName evidence="1">BnaC07g12230D protein</fullName>
    </submittedName>
</protein>
<dbReference type="Gramene" id="CDY20556">
    <property type="protein sequence ID" value="CDY20556"/>
    <property type="gene ID" value="GSBRNA2T00012697001"/>
</dbReference>
<proteinExistence type="predicted"/>
<dbReference type="EMBL" id="LK032109">
    <property type="protein sequence ID" value="CDY20556.1"/>
    <property type="molecule type" value="Genomic_DNA"/>
</dbReference>
<accession>A0A078G566</accession>
<dbReference type="AlphaFoldDB" id="A0A078G566"/>